<evidence type="ECO:0008006" key="4">
    <source>
        <dbReference type="Google" id="ProtNLM"/>
    </source>
</evidence>
<dbReference type="RefSeq" id="WP_089891116.1">
    <property type="nucleotide sequence ID" value="NZ_FOJG01000001.1"/>
</dbReference>
<protein>
    <recommendedName>
        <fullName evidence="4">Outer membrane protein beta-barrel domain-containing protein</fullName>
    </recommendedName>
</protein>
<keyword evidence="1" id="KW-0732">Signal</keyword>
<dbReference type="EMBL" id="FOJG01000001">
    <property type="protein sequence ID" value="SEW16338.1"/>
    <property type="molecule type" value="Genomic_DNA"/>
</dbReference>
<dbReference type="STRING" id="29529.SAMN04488122_0902"/>
<proteinExistence type="predicted"/>
<sequence length="473" mass="52753">MRKILLLMVVTLICYLPTYARQTPDIVSRGLGAYHHSISKVSSQLQSVTALYHKKVSKLEKQIANKLRKQDSLRYHRLFKAMDSLTGTNLDHLSDSTFAVPPLYRNTIARFDSIRSALNFFQQYGLADKLPADQLQAMSKQFIYAQNLIDATSSWSGLLRQRAIAFSEQLRQAGMLKELKAYQQLAGYYQLQVNQYLTLIKDPEKVVVKLLGILKESSLFRDFFKVHSALAALFPSSEMTNAAAAGSYGSLQVRLAITPAMQQQLGAAGANSQLLQQQVSAMSSQLKLIKDKLSSVGDDKPIQDLPDFKPNTQKVKSFLSRLQVGTNAQSTKSNTFFPTTTDFGLSLGYKLSNKSTVGVGGSFKIGWGKDIKNIQITGQGVGLRSFVDVKAKGSFYLSGGLEYNYQRPFSAFQDLPEVKYWTPAGLVGVSKIISVNSKFFKKSNLQLLYNFLSKRSDPNFQPLVFRMGYQLSK</sequence>
<name>A0A1I0PR53_9BACT</name>
<reference evidence="3" key="1">
    <citation type="submission" date="2016-10" db="EMBL/GenBank/DDBJ databases">
        <authorList>
            <person name="Varghese N."/>
            <person name="Submissions S."/>
        </authorList>
    </citation>
    <scope>NUCLEOTIDE SEQUENCE [LARGE SCALE GENOMIC DNA]</scope>
    <source>
        <strain evidence="3">DSM 3695</strain>
    </source>
</reference>
<gene>
    <name evidence="2" type="ORF">SAMN04488122_0902</name>
</gene>
<organism evidence="2 3">
    <name type="scientific">Chitinophaga arvensicola</name>
    <dbReference type="NCBI Taxonomy" id="29529"/>
    <lineage>
        <taxon>Bacteria</taxon>
        <taxon>Pseudomonadati</taxon>
        <taxon>Bacteroidota</taxon>
        <taxon>Chitinophagia</taxon>
        <taxon>Chitinophagales</taxon>
        <taxon>Chitinophagaceae</taxon>
        <taxon>Chitinophaga</taxon>
    </lineage>
</organism>
<dbReference type="AlphaFoldDB" id="A0A1I0PR53"/>
<feature type="signal peptide" evidence="1">
    <location>
        <begin position="1"/>
        <end position="20"/>
    </location>
</feature>
<keyword evidence="3" id="KW-1185">Reference proteome</keyword>
<dbReference type="Proteomes" id="UP000199310">
    <property type="component" value="Unassembled WGS sequence"/>
</dbReference>
<feature type="chain" id="PRO_5011531840" description="Outer membrane protein beta-barrel domain-containing protein" evidence="1">
    <location>
        <begin position="21"/>
        <end position="473"/>
    </location>
</feature>
<evidence type="ECO:0000313" key="2">
    <source>
        <dbReference type="EMBL" id="SEW16338.1"/>
    </source>
</evidence>
<accession>A0A1I0PR53</accession>
<dbReference type="OrthoDB" id="629901at2"/>
<evidence type="ECO:0000256" key="1">
    <source>
        <dbReference type="SAM" id="SignalP"/>
    </source>
</evidence>
<evidence type="ECO:0000313" key="3">
    <source>
        <dbReference type="Proteomes" id="UP000199310"/>
    </source>
</evidence>